<keyword evidence="5 7" id="KW-0472">Membrane</keyword>
<protein>
    <submittedName>
        <fullName evidence="8">Uncharacterized protein</fullName>
    </submittedName>
</protein>
<gene>
    <name evidence="8" type="ORF">SVUK_LOCUS14729</name>
</gene>
<evidence type="ECO:0000256" key="1">
    <source>
        <dbReference type="ARBA" id="ARBA00004141"/>
    </source>
</evidence>
<comment type="subcellular location">
    <subcellularLocation>
        <location evidence="1">Membrane</location>
        <topology evidence="1">Multi-pass membrane protein</topology>
    </subcellularLocation>
</comment>
<dbReference type="EMBL" id="UYYB01106139">
    <property type="protein sequence ID" value="VDM79731.1"/>
    <property type="molecule type" value="Genomic_DNA"/>
</dbReference>
<proteinExistence type="inferred from homology"/>
<evidence type="ECO:0000313" key="8">
    <source>
        <dbReference type="EMBL" id="VDM79731.1"/>
    </source>
</evidence>
<dbReference type="GO" id="GO:0016020">
    <property type="term" value="C:membrane"/>
    <property type="evidence" value="ECO:0007669"/>
    <property type="project" value="UniProtKB-SubCell"/>
</dbReference>
<dbReference type="PANTHER" id="PTHR21347">
    <property type="entry name" value="CLEFT LIP AND PALATE ASSOCIATED TRANSMEMBRANE PROTEIN-RELATED"/>
    <property type="match status" value="1"/>
</dbReference>
<feature type="region of interest" description="Disordered" evidence="6">
    <location>
        <begin position="235"/>
        <end position="268"/>
    </location>
</feature>
<evidence type="ECO:0000313" key="9">
    <source>
        <dbReference type="Proteomes" id="UP000270094"/>
    </source>
</evidence>
<feature type="transmembrane region" description="Helical" evidence="7">
    <location>
        <begin position="160"/>
        <end position="179"/>
    </location>
</feature>
<sequence length="268" mass="31107">MDNEITFRLSYQPLSLFKYQLCASQQMRNKWSSMFGGEMFEQDDDDQDTTKRSLIETNPLLLGNLSKVVSFYSSQTLVACVIIVVSLLHTVFEFLAFKNDIHFWRSRKLVGLSVQSVLFNIVQVVHPNRYIPFLPSLKFSGKGCYVESATKEYDQLAFKYLSWILFPLLGGYAVYPLLYEFINTFIDELFAFVIRMPMMYCIGRFHKNTHVDQHIYSYQRWIYRVGPKRMNEFGTSLDSSNEANGEVDIASEANGTGEQTDQETKKDR</sequence>
<keyword evidence="4 7" id="KW-1133">Transmembrane helix</keyword>
<comment type="similarity">
    <text evidence="2">Belongs to the CLPTM1 family.</text>
</comment>
<name>A0A3P7J3G1_STRVU</name>
<evidence type="ECO:0000256" key="6">
    <source>
        <dbReference type="SAM" id="MobiDB-lite"/>
    </source>
</evidence>
<dbReference type="OrthoDB" id="378564at2759"/>
<evidence type="ECO:0000256" key="4">
    <source>
        <dbReference type="ARBA" id="ARBA00022989"/>
    </source>
</evidence>
<organism evidence="8 9">
    <name type="scientific">Strongylus vulgaris</name>
    <name type="common">Blood worm</name>
    <dbReference type="NCBI Taxonomy" id="40348"/>
    <lineage>
        <taxon>Eukaryota</taxon>
        <taxon>Metazoa</taxon>
        <taxon>Ecdysozoa</taxon>
        <taxon>Nematoda</taxon>
        <taxon>Chromadorea</taxon>
        <taxon>Rhabditida</taxon>
        <taxon>Rhabditina</taxon>
        <taxon>Rhabditomorpha</taxon>
        <taxon>Strongyloidea</taxon>
        <taxon>Strongylidae</taxon>
        <taxon>Strongylus</taxon>
    </lineage>
</organism>
<dbReference type="GO" id="GO:0012505">
    <property type="term" value="C:endomembrane system"/>
    <property type="evidence" value="ECO:0007669"/>
    <property type="project" value="TreeGrafter"/>
</dbReference>
<keyword evidence="9" id="KW-1185">Reference proteome</keyword>
<dbReference type="Proteomes" id="UP000270094">
    <property type="component" value="Unassembled WGS sequence"/>
</dbReference>
<evidence type="ECO:0000256" key="5">
    <source>
        <dbReference type="ARBA" id="ARBA00023136"/>
    </source>
</evidence>
<feature type="transmembrane region" description="Helical" evidence="7">
    <location>
        <begin position="76"/>
        <end position="97"/>
    </location>
</feature>
<dbReference type="PANTHER" id="PTHR21347:SF14">
    <property type="entry name" value="LIPID SCRAMBLASE CLPTM1-RELATED"/>
    <property type="match status" value="1"/>
</dbReference>
<accession>A0A3P7J3G1</accession>
<dbReference type="InterPro" id="IPR008429">
    <property type="entry name" value="CLPTM1"/>
</dbReference>
<evidence type="ECO:0000256" key="3">
    <source>
        <dbReference type="ARBA" id="ARBA00022692"/>
    </source>
</evidence>
<evidence type="ECO:0000256" key="2">
    <source>
        <dbReference type="ARBA" id="ARBA00009310"/>
    </source>
</evidence>
<reference evidence="8 9" key="1">
    <citation type="submission" date="2018-11" db="EMBL/GenBank/DDBJ databases">
        <authorList>
            <consortium name="Pathogen Informatics"/>
        </authorList>
    </citation>
    <scope>NUCLEOTIDE SEQUENCE [LARGE SCALE GENOMIC DNA]</scope>
</reference>
<keyword evidence="3 7" id="KW-0812">Transmembrane</keyword>
<dbReference type="AlphaFoldDB" id="A0A3P7J3G1"/>
<evidence type="ECO:0000256" key="7">
    <source>
        <dbReference type="SAM" id="Phobius"/>
    </source>
</evidence>
<dbReference type="Pfam" id="PF05602">
    <property type="entry name" value="CLPTM1"/>
    <property type="match status" value="1"/>
</dbReference>